<dbReference type="InterPro" id="IPR020846">
    <property type="entry name" value="MFS_dom"/>
</dbReference>
<evidence type="ECO:0000256" key="8">
    <source>
        <dbReference type="ARBA" id="ARBA00023136"/>
    </source>
</evidence>
<comment type="subcellular location">
    <subcellularLocation>
        <location evidence="1">Cell inner membrane</location>
        <topology evidence="1">Multi-pass membrane protein</topology>
    </subcellularLocation>
</comment>
<dbReference type="Proteomes" id="UP001595455">
    <property type="component" value="Unassembled WGS sequence"/>
</dbReference>
<feature type="transmembrane region" description="Helical" evidence="9">
    <location>
        <begin position="298"/>
        <end position="318"/>
    </location>
</feature>
<proteinExistence type="inferred from homology"/>
<dbReference type="OrthoDB" id="7066727at2"/>
<feature type="transmembrane region" description="Helical" evidence="9">
    <location>
        <begin position="22"/>
        <end position="44"/>
    </location>
</feature>
<dbReference type="Pfam" id="PF07690">
    <property type="entry name" value="MFS_1"/>
    <property type="match status" value="1"/>
</dbReference>
<evidence type="ECO:0000259" key="10">
    <source>
        <dbReference type="PROSITE" id="PS50850"/>
    </source>
</evidence>
<dbReference type="InterPro" id="IPR036259">
    <property type="entry name" value="MFS_trans_sf"/>
</dbReference>
<feature type="transmembrane region" description="Helical" evidence="9">
    <location>
        <begin position="325"/>
        <end position="343"/>
    </location>
</feature>
<sequence>MNTLNANEIIDHAKLKGIHWRVILLSALIIIFDGYDLVIYGVALPKLMHEWQIDPMTAGFLGSLALFGMMFGAIIFGSLSDKLEKYGFSRKKLIAVCIIIFSGCTVLCGFSSSPNEFGFYRFLAGLGLGGVMPNVITLMTEYAPKRLRSTLVSLMFSGYAVGGMCSALLGMWLVPVYGWKIMFLLGGLPLILLPIIWKLLPESIDYLVRQQKNEQALKILKQIDPNIQTNLDTRVHLHQENQQSSQSPLKDLFSESRGITTLLFWASVFMALVLVYALGNWLPKLMIEAGYDLSTSLVFLFALNIGGMLGAIFGGFFADKFSLPKVLLILFVSGAISLFLLSYSLPTMLLYLCVAIAGAASIGGQILLLAYMSQYYAPNIRATGLGMALGVGRLGAILGPILCGWLLSLNLPVQYNFIALAIPCMIAVFSVTAIYLRNKRIAKETCIDSKIAY</sequence>
<feature type="transmembrane region" description="Helical" evidence="9">
    <location>
        <begin position="181"/>
        <end position="200"/>
    </location>
</feature>
<dbReference type="Proteomes" id="UP000240957">
    <property type="component" value="Unassembled WGS sequence"/>
</dbReference>
<dbReference type="PANTHER" id="PTHR23508">
    <property type="entry name" value="CARBOXYLIC ACID TRANSPORTER PROTEIN HOMOLOG"/>
    <property type="match status" value="1"/>
</dbReference>
<evidence type="ECO:0000256" key="3">
    <source>
        <dbReference type="ARBA" id="ARBA00022448"/>
    </source>
</evidence>
<feature type="transmembrane region" description="Helical" evidence="9">
    <location>
        <begin position="413"/>
        <end position="436"/>
    </location>
</feature>
<reference evidence="11" key="4">
    <citation type="submission" date="2024-09" db="EMBL/GenBank/DDBJ databases">
        <authorList>
            <person name="Sun Q."/>
            <person name="Mori K."/>
        </authorList>
    </citation>
    <scope>NUCLEOTIDE SEQUENCE</scope>
    <source>
        <strain evidence="11">KCTC 62575</strain>
    </source>
</reference>
<dbReference type="InterPro" id="IPR011701">
    <property type="entry name" value="MFS"/>
</dbReference>
<comment type="similarity">
    <text evidence="2">Belongs to the major facilitator superfamily. Aromatic acid:H(+) symporter (AAHS) (TC 2.A.1.15) family.</text>
</comment>
<dbReference type="GO" id="GO:0005886">
    <property type="term" value="C:plasma membrane"/>
    <property type="evidence" value="ECO:0007669"/>
    <property type="project" value="UniProtKB-SubCell"/>
</dbReference>
<evidence type="ECO:0000256" key="9">
    <source>
        <dbReference type="SAM" id="Phobius"/>
    </source>
</evidence>
<dbReference type="InterPro" id="IPR005829">
    <property type="entry name" value="Sugar_transporter_CS"/>
</dbReference>
<comment type="caution">
    <text evidence="12">The sequence shown here is derived from an EMBL/GenBank/DDBJ whole genome shotgun (WGS) entry which is preliminary data.</text>
</comment>
<dbReference type="PANTHER" id="PTHR23508:SF10">
    <property type="entry name" value="CARBOXYLIC ACID TRANSPORTER PROTEIN HOMOLOG"/>
    <property type="match status" value="1"/>
</dbReference>
<feature type="domain" description="Major facilitator superfamily (MFS) profile" evidence="10">
    <location>
        <begin position="22"/>
        <end position="439"/>
    </location>
</feature>
<keyword evidence="6 9" id="KW-0812">Transmembrane</keyword>
<evidence type="ECO:0000313" key="12">
    <source>
        <dbReference type="EMBL" id="RFC83281.1"/>
    </source>
</evidence>
<feature type="transmembrane region" description="Helical" evidence="9">
    <location>
        <begin position="151"/>
        <end position="175"/>
    </location>
</feature>
<feature type="transmembrane region" description="Helical" evidence="9">
    <location>
        <begin position="349"/>
        <end position="372"/>
    </location>
</feature>
<dbReference type="EMBL" id="JBHRSF010000055">
    <property type="protein sequence ID" value="MFC2996161.1"/>
    <property type="molecule type" value="Genomic_DNA"/>
</dbReference>
<evidence type="ECO:0000256" key="1">
    <source>
        <dbReference type="ARBA" id="ARBA00004429"/>
    </source>
</evidence>
<evidence type="ECO:0000313" key="14">
    <source>
        <dbReference type="Proteomes" id="UP001595455"/>
    </source>
</evidence>
<protein>
    <submittedName>
        <fullName evidence="12">MFS transporter</fullName>
    </submittedName>
</protein>
<feature type="transmembrane region" description="Helical" evidence="9">
    <location>
        <begin position="259"/>
        <end position="278"/>
    </location>
</feature>
<reference evidence="14" key="3">
    <citation type="journal article" date="2019" name="Int. J. Syst. Evol. Microbiol.">
        <title>The Global Catalogue of Microorganisms (GCM) 10K type strain sequencing project: providing services to taxonomists for standard genome sequencing and annotation.</title>
        <authorList>
            <consortium name="The Broad Institute Genomics Platform"/>
            <consortium name="The Broad Institute Genome Sequencing Center for Infectious Disease"/>
            <person name="Wu L."/>
            <person name="Ma J."/>
        </authorList>
    </citation>
    <scope>NUCLEOTIDE SEQUENCE [LARGE SCALE GENOMIC DNA]</scope>
    <source>
        <strain evidence="14">KCTC 62575</strain>
    </source>
</reference>
<dbReference type="NCBIfam" id="TIGR00895">
    <property type="entry name" value="2A0115"/>
    <property type="match status" value="1"/>
</dbReference>
<gene>
    <name evidence="11" type="ORF">ACFODO_12950</name>
    <name evidence="12" type="ORF">C9E89_012065</name>
</gene>
<dbReference type="PROSITE" id="PS00217">
    <property type="entry name" value="SUGAR_TRANSPORT_2"/>
    <property type="match status" value="1"/>
</dbReference>
<evidence type="ECO:0000256" key="5">
    <source>
        <dbReference type="ARBA" id="ARBA00022519"/>
    </source>
</evidence>
<reference evidence="11" key="1">
    <citation type="journal article" date="2014" name="Int. J. Syst. Evol. Microbiol.">
        <title>Complete genome of a new Firmicutes species belonging to the dominant human colonic microbiota ('Ruminococcus bicirculans') reveals two chromosomes and a selective capacity to utilize plant glucans.</title>
        <authorList>
            <consortium name="NISC Comparative Sequencing Program"/>
            <person name="Wegmann U."/>
            <person name="Louis P."/>
            <person name="Goesmann A."/>
            <person name="Henrissat B."/>
            <person name="Duncan S.H."/>
            <person name="Flint H.J."/>
        </authorList>
    </citation>
    <scope>NUCLEOTIDE SEQUENCE</scope>
    <source>
        <strain evidence="11">KCTC 62575</strain>
    </source>
</reference>
<evidence type="ECO:0000313" key="11">
    <source>
        <dbReference type="EMBL" id="MFC2996161.1"/>
    </source>
</evidence>
<evidence type="ECO:0000313" key="13">
    <source>
        <dbReference type="Proteomes" id="UP000240957"/>
    </source>
</evidence>
<keyword evidence="7 9" id="KW-1133">Transmembrane helix</keyword>
<dbReference type="CDD" id="cd17365">
    <property type="entry name" value="MFS_PcaK_like"/>
    <property type="match status" value="1"/>
</dbReference>
<feature type="transmembrane region" description="Helical" evidence="9">
    <location>
        <begin position="384"/>
        <end position="407"/>
    </location>
</feature>
<feature type="transmembrane region" description="Helical" evidence="9">
    <location>
        <begin position="118"/>
        <end position="139"/>
    </location>
</feature>
<evidence type="ECO:0000256" key="2">
    <source>
        <dbReference type="ARBA" id="ARBA00006508"/>
    </source>
</evidence>
<dbReference type="SUPFAM" id="SSF103473">
    <property type="entry name" value="MFS general substrate transporter"/>
    <property type="match status" value="1"/>
</dbReference>
<evidence type="ECO:0000256" key="7">
    <source>
        <dbReference type="ARBA" id="ARBA00022989"/>
    </source>
</evidence>
<feature type="transmembrane region" description="Helical" evidence="9">
    <location>
        <begin position="92"/>
        <end position="112"/>
    </location>
</feature>
<dbReference type="PROSITE" id="PS50850">
    <property type="entry name" value="MFS"/>
    <property type="match status" value="1"/>
</dbReference>
<name>A0A371YP91_9GAMM</name>
<keyword evidence="5" id="KW-0997">Cell inner membrane</keyword>
<feature type="transmembrane region" description="Helical" evidence="9">
    <location>
        <begin position="56"/>
        <end position="80"/>
    </location>
</feature>
<keyword evidence="3" id="KW-0813">Transport</keyword>
<accession>A0A371YP91</accession>
<keyword evidence="14" id="KW-1185">Reference proteome</keyword>
<dbReference type="GO" id="GO:0046943">
    <property type="term" value="F:carboxylic acid transmembrane transporter activity"/>
    <property type="evidence" value="ECO:0007669"/>
    <property type="project" value="TreeGrafter"/>
</dbReference>
<keyword evidence="8 9" id="KW-0472">Membrane</keyword>
<dbReference type="Gene3D" id="1.20.1250.20">
    <property type="entry name" value="MFS general substrate transporter like domains"/>
    <property type="match status" value="1"/>
</dbReference>
<dbReference type="AlphaFoldDB" id="A0A371YP91"/>
<dbReference type="RefSeq" id="WP_107008588.1">
    <property type="nucleotide sequence ID" value="NZ_JBHRSF010000055.1"/>
</dbReference>
<keyword evidence="4" id="KW-1003">Cell membrane</keyword>
<organism evidence="12 13">
    <name type="scientific">Acinetobacter sichuanensis</name>
    <dbReference type="NCBI Taxonomy" id="2136183"/>
    <lineage>
        <taxon>Bacteria</taxon>
        <taxon>Pseudomonadati</taxon>
        <taxon>Pseudomonadota</taxon>
        <taxon>Gammaproteobacteria</taxon>
        <taxon>Moraxellales</taxon>
        <taxon>Moraxellaceae</taxon>
        <taxon>Acinetobacter</taxon>
    </lineage>
</organism>
<evidence type="ECO:0000256" key="6">
    <source>
        <dbReference type="ARBA" id="ARBA00022692"/>
    </source>
</evidence>
<reference evidence="12 13" key="2">
    <citation type="submission" date="2018-08" db="EMBL/GenBank/DDBJ databases">
        <title>The draft genome of Acinetobacter sichuanensis strain WCHAc060041.</title>
        <authorList>
            <person name="Qin J."/>
            <person name="Feng Y."/>
            <person name="Zong Z."/>
        </authorList>
    </citation>
    <scope>NUCLEOTIDE SEQUENCE [LARGE SCALE GENOMIC DNA]</scope>
    <source>
        <strain evidence="12 13">WCHAc060041</strain>
    </source>
</reference>
<evidence type="ECO:0000256" key="4">
    <source>
        <dbReference type="ARBA" id="ARBA00022475"/>
    </source>
</evidence>
<dbReference type="EMBL" id="PYIX02000019">
    <property type="protein sequence ID" value="RFC83281.1"/>
    <property type="molecule type" value="Genomic_DNA"/>
</dbReference>
<dbReference type="InterPro" id="IPR004746">
    <property type="entry name" value="MFS_AAHS"/>
</dbReference>